<dbReference type="AlphaFoldDB" id="A0A2U1E3P1"/>
<dbReference type="EMBL" id="QEKV01000004">
    <property type="protein sequence ID" value="PVY94556.1"/>
    <property type="molecule type" value="Genomic_DNA"/>
</dbReference>
<keyword evidence="11" id="KW-1185">Reference proteome</keyword>
<feature type="transmembrane region" description="Helical" evidence="7">
    <location>
        <begin position="317"/>
        <end position="342"/>
    </location>
</feature>
<evidence type="ECO:0000259" key="8">
    <source>
        <dbReference type="Pfam" id="PF02687"/>
    </source>
</evidence>
<accession>A0A2U1E3P1</accession>
<proteinExistence type="inferred from homology"/>
<keyword evidence="10" id="KW-0449">Lipoprotein</keyword>
<evidence type="ECO:0000313" key="10">
    <source>
        <dbReference type="EMBL" id="PVY94556.1"/>
    </source>
</evidence>
<organism evidence="10 11">
    <name type="scientific">Ezakiella coagulans</name>
    <dbReference type="NCBI Taxonomy" id="46507"/>
    <lineage>
        <taxon>Bacteria</taxon>
        <taxon>Bacillati</taxon>
        <taxon>Bacillota</taxon>
        <taxon>Tissierellia</taxon>
        <taxon>Ezakiella</taxon>
    </lineage>
</organism>
<evidence type="ECO:0000256" key="7">
    <source>
        <dbReference type="SAM" id="Phobius"/>
    </source>
</evidence>
<feature type="domain" description="ABC3 transporter permease C-terminal" evidence="8">
    <location>
        <begin position="321"/>
        <end position="453"/>
    </location>
</feature>
<evidence type="ECO:0000259" key="9">
    <source>
        <dbReference type="Pfam" id="PF12704"/>
    </source>
</evidence>
<dbReference type="GO" id="GO:0022857">
    <property type="term" value="F:transmembrane transporter activity"/>
    <property type="evidence" value="ECO:0007669"/>
    <property type="project" value="TreeGrafter"/>
</dbReference>
<feature type="transmembrane region" description="Helical" evidence="7">
    <location>
        <begin position="369"/>
        <end position="394"/>
    </location>
</feature>
<comment type="caution">
    <text evidence="10">The sequence shown here is derived from an EMBL/GenBank/DDBJ whole genome shotgun (WGS) entry which is preliminary data.</text>
</comment>
<keyword evidence="2" id="KW-1003">Cell membrane</keyword>
<dbReference type="RefSeq" id="WP_116479997.1">
    <property type="nucleotide sequence ID" value="NZ_JBKYKF010000001.1"/>
</dbReference>
<dbReference type="Pfam" id="PF02687">
    <property type="entry name" value="FtsX"/>
    <property type="match status" value="1"/>
</dbReference>
<feature type="transmembrane region" description="Helical" evidence="7">
    <location>
        <begin position="21"/>
        <end position="45"/>
    </location>
</feature>
<sequence length="460" mass="50607">MSNLDLIKMSLGNLWRRKLRTLLTVLGVIIGTASIITTLSLGFGMKEQNKKLLAQMGPVDVIKVVSYPIYDPETQKQKDAKPLDDKAIEEISKIENVQVTIPTLEVDGVDIASKKYSNFAQIIGVDPEKYALLNPEMQWGRFLEASDGEVAVFGGGLKRSWYDQKSRGGRMNDMNDPDKTLVDLEKDPITMNIGEGYDPETEQRKYSKTHKIKVVGELPEEDWETAYNVYIPMDFALKLKREIKRENDKQKADGMVGGMGYRDRNSTSKYSSIIVKVDDIKNMRAVNDKVKALGYNAQSNLQATDALNKNVESTQKILGGIGAVSLLVAAIGIANTMVMSIYERIKEIGIMKVIGANVSDIKKMFLTEAAFIGLFGGALGIGVSYIASAIINYLSKKGNPDDMGGMMGGLPMMGEGKISIIPIWLILVALLFATIVGILSGYYPARKATKLSPLEAIRTQ</sequence>
<evidence type="ECO:0000256" key="5">
    <source>
        <dbReference type="ARBA" id="ARBA00023136"/>
    </source>
</evidence>
<evidence type="ECO:0000256" key="4">
    <source>
        <dbReference type="ARBA" id="ARBA00022989"/>
    </source>
</evidence>
<evidence type="ECO:0000256" key="2">
    <source>
        <dbReference type="ARBA" id="ARBA00022475"/>
    </source>
</evidence>
<keyword evidence="3 7" id="KW-0812">Transmembrane</keyword>
<feature type="transmembrane region" description="Helical" evidence="7">
    <location>
        <begin position="421"/>
        <end position="443"/>
    </location>
</feature>
<dbReference type="InterPro" id="IPR050250">
    <property type="entry name" value="Macrolide_Exporter_MacB"/>
</dbReference>
<reference evidence="10 11" key="1">
    <citation type="submission" date="2018-04" db="EMBL/GenBank/DDBJ databases">
        <title>Genomic Encyclopedia of Type Strains, Phase IV (KMG-IV): sequencing the most valuable type-strain genomes for metagenomic binning, comparative biology and taxonomic classification.</title>
        <authorList>
            <person name="Goeker M."/>
        </authorList>
    </citation>
    <scope>NUCLEOTIDE SEQUENCE [LARGE SCALE GENOMIC DNA]</scope>
    <source>
        <strain evidence="10 11">DSM 20705</strain>
    </source>
</reference>
<dbReference type="PANTHER" id="PTHR30572:SF4">
    <property type="entry name" value="ABC TRANSPORTER PERMEASE YTRF"/>
    <property type="match status" value="1"/>
</dbReference>
<dbReference type="GO" id="GO:0005886">
    <property type="term" value="C:plasma membrane"/>
    <property type="evidence" value="ECO:0007669"/>
    <property type="project" value="UniProtKB-SubCell"/>
</dbReference>
<keyword evidence="4 7" id="KW-1133">Transmembrane helix</keyword>
<dbReference type="InterPro" id="IPR003838">
    <property type="entry name" value="ABC3_permease_C"/>
</dbReference>
<dbReference type="InterPro" id="IPR025857">
    <property type="entry name" value="MacB_PCD"/>
</dbReference>
<evidence type="ECO:0000256" key="3">
    <source>
        <dbReference type="ARBA" id="ARBA00022692"/>
    </source>
</evidence>
<comment type="similarity">
    <text evidence="6">Belongs to the ABC-4 integral membrane protein family.</text>
</comment>
<gene>
    <name evidence="10" type="ORF">C7381_10462</name>
</gene>
<evidence type="ECO:0000256" key="1">
    <source>
        <dbReference type="ARBA" id="ARBA00004651"/>
    </source>
</evidence>
<dbReference type="PANTHER" id="PTHR30572">
    <property type="entry name" value="MEMBRANE COMPONENT OF TRANSPORTER-RELATED"/>
    <property type="match status" value="1"/>
</dbReference>
<keyword evidence="5 7" id="KW-0472">Membrane</keyword>
<name>A0A2U1E3P1_9FIRM</name>
<evidence type="ECO:0000256" key="6">
    <source>
        <dbReference type="ARBA" id="ARBA00038076"/>
    </source>
</evidence>
<dbReference type="Pfam" id="PF12704">
    <property type="entry name" value="MacB_PCD"/>
    <property type="match status" value="1"/>
</dbReference>
<dbReference type="Proteomes" id="UP000245793">
    <property type="component" value="Unassembled WGS sequence"/>
</dbReference>
<feature type="domain" description="MacB-like periplasmic core" evidence="9">
    <location>
        <begin position="21"/>
        <end position="292"/>
    </location>
</feature>
<evidence type="ECO:0000313" key="11">
    <source>
        <dbReference type="Proteomes" id="UP000245793"/>
    </source>
</evidence>
<comment type="subcellular location">
    <subcellularLocation>
        <location evidence="1">Cell membrane</location>
        <topology evidence="1">Multi-pass membrane protein</topology>
    </subcellularLocation>
</comment>
<protein>
    <submittedName>
        <fullName evidence="10">ABC-type lipoprotein release transport system permease subunit</fullName>
    </submittedName>
</protein>